<gene>
    <name evidence="2" type="ORF">Tco_1122336</name>
</gene>
<evidence type="ECO:0000256" key="1">
    <source>
        <dbReference type="SAM" id="MobiDB-lite"/>
    </source>
</evidence>
<dbReference type="Proteomes" id="UP001151760">
    <property type="component" value="Unassembled WGS sequence"/>
</dbReference>
<evidence type="ECO:0000313" key="3">
    <source>
        <dbReference type="Proteomes" id="UP001151760"/>
    </source>
</evidence>
<organism evidence="2 3">
    <name type="scientific">Tanacetum coccineum</name>
    <dbReference type="NCBI Taxonomy" id="301880"/>
    <lineage>
        <taxon>Eukaryota</taxon>
        <taxon>Viridiplantae</taxon>
        <taxon>Streptophyta</taxon>
        <taxon>Embryophyta</taxon>
        <taxon>Tracheophyta</taxon>
        <taxon>Spermatophyta</taxon>
        <taxon>Magnoliopsida</taxon>
        <taxon>eudicotyledons</taxon>
        <taxon>Gunneridae</taxon>
        <taxon>Pentapetalae</taxon>
        <taxon>asterids</taxon>
        <taxon>campanulids</taxon>
        <taxon>Asterales</taxon>
        <taxon>Asteraceae</taxon>
        <taxon>Asteroideae</taxon>
        <taxon>Anthemideae</taxon>
        <taxon>Anthemidinae</taxon>
        <taxon>Tanacetum</taxon>
    </lineage>
</organism>
<protein>
    <submittedName>
        <fullName evidence="2">Uncharacterized protein</fullName>
    </submittedName>
</protein>
<feature type="region of interest" description="Disordered" evidence="1">
    <location>
        <begin position="33"/>
        <end position="59"/>
    </location>
</feature>
<keyword evidence="3" id="KW-1185">Reference proteome</keyword>
<sequence length="87" mass="9322">MTYPKCWQAYYSFSGGGWVDELVEEVVLTRGRSGVKGNGGFEGPSWPRRGSGTEVNDGVDGKVAKAKRSGDMVGIKTVIHDNDNISG</sequence>
<reference evidence="2" key="2">
    <citation type="submission" date="2022-01" db="EMBL/GenBank/DDBJ databases">
        <authorList>
            <person name="Yamashiro T."/>
            <person name="Shiraishi A."/>
            <person name="Satake H."/>
            <person name="Nakayama K."/>
        </authorList>
    </citation>
    <scope>NUCLEOTIDE SEQUENCE</scope>
</reference>
<reference evidence="2" key="1">
    <citation type="journal article" date="2022" name="Int. J. Mol. Sci.">
        <title>Draft Genome of Tanacetum Coccineum: Genomic Comparison of Closely Related Tanacetum-Family Plants.</title>
        <authorList>
            <person name="Yamashiro T."/>
            <person name="Shiraishi A."/>
            <person name="Nakayama K."/>
            <person name="Satake H."/>
        </authorList>
    </citation>
    <scope>NUCLEOTIDE SEQUENCE</scope>
</reference>
<name>A0ABQ5J085_9ASTR</name>
<dbReference type="EMBL" id="BQNB010021389">
    <property type="protein sequence ID" value="GJU05906.1"/>
    <property type="molecule type" value="Genomic_DNA"/>
</dbReference>
<accession>A0ABQ5J085</accession>
<evidence type="ECO:0000313" key="2">
    <source>
        <dbReference type="EMBL" id="GJU05906.1"/>
    </source>
</evidence>
<comment type="caution">
    <text evidence="2">The sequence shown here is derived from an EMBL/GenBank/DDBJ whole genome shotgun (WGS) entry which is preliminary data.</text>
</comment>
<proteinExistence type="predicted"/>